<comment type="caution">
    <text evidence="1">The sequence shown here is derived from an EMBL/GenBank/DDBJ whole genome shotgun (WGS) entry which is preliminary data.</text>
</comment>
<protein>
    <submittedName>
        <fullName evidence="1">Uncharacterized protein</fullName>
    </submittedName>
</protein>
<name>A0ACC2K1D1_9PEZI</name>
<keyword evidence="2" id="KW-1185">Reference proteome</keyword>
<evidence type="ECO:0000313" key="1">
    <source>
        <dbReference type="EMBL" id="KAJ8133593.1"/>
    </source>
</evidence>
<sequence>MNMLFGALFTTFMIVRARPGLCLNQQRGQKEYTHTSQYRLNSVVKSEQDLSLYEAGIDALATGLQCNKFTSVDLVNAYIARINEVNEDLSVVTEINPDALSIASELDEERLKGAVRGPLHGIPILIKDTIATNDSMNNTAGSYALLGARVPTDSTVARKLREAGAIILGKTNPSEWGNFRISLNSSNGWSGYGGQTYGPFYPHQDPSGSSSGSAVAASLGLATVCLGGETAGSIIDPASYNNIVGIKPTVGLVSRHLVIPISERMDTVGPMTKAVKDSAYVLQSIAGFDPLDNYTFAIPDHMDLEFVNACKLSALAGARLGVPRNVISLMLDDSTESMVESFNEALDILRSAGAHIIENTDFPAAQDFVNDGLLSAQIMGADFVVNIEEYLGQLEYNPHNITNLVELRRWTQSSPLEGYPEKPTELWDAALSNWNNTEYDFWRAYQRGLYYGDEGGLLGAIRRHSLDAVILPSHLSWEWAAVVGTPIVSVPIGAMPPEQPIVSDADGLVSAAPNIPFGLSFLGAKFTESNLIGFAYAFEQRTMIRKTVYPYITPQIDLQHVVEKADN</sequence>
<evidence type="ECO:0000313" key="2">
    <source>
        <dbReference type="Proteomes" id="UP001153332"/>
    </source>
</evidence>
<organism evidence="1 2">
    <name type="scientific">Lasiodiplodia mahajangana</name>
    <dbReference type="NCBI Taxonomy" id="1108764"/>
    <lineage>
        <taxon>Eukaryota</taxon>
        <taxon>Fungi</taxon>
        <taxon>Dikarya</taxon>
        <taxon>Ascomycota</taxon>
        <taxon>Pezizomycotina</taxon>
        <taxon>Dothideomycetes</taxon>
        <taxon>Dothideomycetes incertae sedis</taxon>
        <taxon>Botryosphaeriales</taxon>
        <taxon>Botryosphaeriaceae</taxon>
        <taxon>Lasiodiplodia</taxon>
    </lineage>
</organism>
<dbReference type="Proteomes" id="UP001153332">
    <property type="component" value="Unassembled WGS sequence"/>
</dbReference>
<accession>A0ACC2K1D1</accession>
<gene>
    <name evidence="1" type="ORF">O1611_g24</name>
</gene>
<proteinExistence type="predicted"/>
<dbReference type="EMBL" id="JAPUUL010000002">
    <property type="protein sequence ID" value="KAJ8133593.1"/>
    <property type="molecule type" value="Genomic_DNA"/>
</dbReference>
<reference evidence="1" key="1">
    <citation type="submission" date="2022-12" db="EMBL/GenBank/DDBJ databases">
        <title>Genome Sequence of Lasiodiplodia mahajangana.</title>
        <authorList>
            <person name="Buettner E."/>
        </authorList>
    </citation>
    <scope>NUCLEOTIDE SEQUENCE</scope>
    <source>
        <strain evidence="1">VT137</strain>
    </source>
</reference>